<dbReference type="InterPro" id="IPR037038">
    <property type="entry name" value="HepT-like_sf"/>
</dbReference>
<accession>A0A0G0LGR2</accession>
<proteinExistence type="inferred from homology"/>
<protein>
    <recommendedName>
        <fullName evidence="9">DUF86 domain-containing protein</fullName>
    </recommendedName>
</protein>
<dbReference type="InterPro" id="IPR051813">
    <property type="entry name" value="HepT_RNase_toxin"/>
</dbReference>
<dbReference type="Pfam" id="PF01934">
    <property type="entry name" value="HepT-like"/>
    <property type="match status" value="1"/>
</dbReference>
<dbReference type="GO" id="GO:0000166">
    <property type="term" value="F:nucleotide binding"/>
    <property type="evidence" value="ECO:0007669"/>
    <property type="project" value="UniProtKB-KW"/>
</dbReference>
<dbReference type="AlphaFoldDB" id="A0A0G0LGR2"/>
<keyword evidence="4" id="KW-0547">Nucleotide-binding</keyword>
<evidence type="ECO:0000313" key="8">
    <source>
        <dbReference type="Proteomes" id="UP000033934"/>
    </source>
</evidence>
<evidence type="ECO:0000256" key="1">
    <source>
        <dbReference type="ARBA" id="ARBA00022553"/>
    </source>
</evidence>
<keyword evidence="1" id="KW-0597">Phosphoprotein</keyword>
<dbReference type="GO" id="GO:0110001">
    <property type="term" value="C:toxin-antitoxin complex"/>
    <property type="evidence" value="ECO:0007669"/>
    <property type="project" value="InterPro"/>
</dbReference>
<keyword evidence="3" id="KW-0540">Nuclease</keyword>
<gene>
    <name evidence="7" type="ORF">UT11_C0010G0019</name>
</gene>
<reference evidence="7 8" key="1">
    <citation type="journal article" date="2015" name="Nature">
        <title>rRNA introns, odd ribosomes, and small enigmatic genomes across a large radiation of phyla.</title>
        <authorList>
            <person name="Brown C.T."/>
            <person name="Hug L.A."/>
            <person name="Thomas B.C."/>
            <person name="Sharon I."/>
            <person name="Castelle C.J."/>
            <person name="Singh A."/>
            <person name="Wilkins M.J."/>
            <person name="Williams K.H."/>
            <person name="Banfield J.F."/>
        </authorList>
    </citation>
    <scope>NUCLEOTIDE SEQUENCE [LARGE SCALE GENOMIC DNA]</scope>
</reference>
<evidence type="ECO:0000256" key="3">
    <source>
        <dbReference type="ARBA" id="ARBA00022722"/>
    </source>
</evidence>
<dbReference type="PANTHER" id="PTHR34139">
    <property type="entry name" value="UPF0331 PROTEIN MJ0127"/>
    <property type="match status" value="1"/>
</dbReference>
<dbReference type="GO" id="GO:0004540">
    <property type="term" value="F:RNA nuclease activity"/>
    <property type="evidence" value="ECO:0007669"/>
    <property type="project" value="InterPro"/>
</dbReference>
<evidence type="ECO:0000256" key="4">
    <source>
        <dbReference type="ARBA" id="ARBA00022741"/>
    </source>
</evidence>
<evidence type="ECO:0000256" key="5">
    <source>
        <dbReference type="ARBA" id="ARBA00022801"/>
    </source>
</evidence>
<dbReference type="Proteomes" id="UP000033934">
    <property type="component" value="Unassembled WGS sequence"/>
</dbReference>
<evidence type="ECO:0008006" key="9">
    <source>
        <dbReference type="Google" id="ProtNLM"/>
    </source>
</evidence>
<evidence type="ECO:0000256" key="2">
    <source>
        <dbReference type="ARBA" id="ARBA00022649"/>
    </source>
</evidence>
<name>A0A0G0LGR2_9BACT</name>
<comment type="caution">
    <text evidence="7">The sequence shown here is derived from an EMBL/GenBank/DDBJ whole genome shotgun (WGS) entry which is preliminary data.</text>
</comment>
<evidence type="ECO:0000256" key="6">
    <source>
        <dbReference type="ARBA" id="ARBA00024207"/>
    </source>
</evidence>
<keyword evidence="2" id="KW-1277">Toxin-antitoxin system</keyword>
<dbReference type="GO" id="GO:0016787">
    <property type="term" value="F:hydrolase activity"/>
    <property type="evidence" value="ECO:0007669"/>
    <property type="project" value="UniProtKB-KW"/>
</dbReference>
<sequence length="131" mass="15155">MSKREPKLYFADILLAIKKIEKYSSDLTFVKFSKDEKTVDAVVRNFEVLGEAVNNLSNDIKKNNTNLPWKKIVSMRNKVIHEYFGVDLEILWQTIKEDLPEFKSQIISIASSYYPNDLGLPIGDTSTMEEY</sequence>
<dbReference type="EMBL" id="LBVO01000010">
    <property type="protein sequence ID" value="KKQ90257.1"/>
    <property type="molecule type" value="Genomic_DNA"/>
</dbReference>
<evidence type="ECO:0000313" key="7">
    <source>
        <dbReference type="EMBL" id="KKQ90257.1"/>
    </source>
</evidence>
<keyword evidence="5" id="KW-0378">Hydrolase</keyword>
<comment type="similarity">
    <text evidence="6">Belongs to the HepT RNase toxin family.</text>
</comment>
<dbReference type="InterPro" id="IPR008201">
    <property type="entry name" value="HepT-like"/>
</dbReference>
<organism evidence="7 8">
    <name type="scientific">Berkelbacteria bacterium GW2011_GWA2_38_9</name>
    <dbReference type="NCBI Taxonomy" id="1618334"/>
    <lineage>
        <taxon>Bacteria</taxon>
        <taxon>Candidatus Berkelbacteria</taxon>
    </lineage>
</organism>
<dbReference type="Gene3D" id="1.20.120.580">
    <property type="entry name" value="bsu32300-like"/>
    <property type="match status" value="1"/>
</dbReference>
<dbReference type="PANTHER" id="PTHR34139:SF1">
    <property type="entry name" value="RNASE MJ1380-RELATED"/>
    <property type="match status" value="1"/>
</dbReference>